<evidence type="ECO:0000313" key="3">
    <source>
        <dbReference type="Proteomes" id="UP001206692"/>
    </source>
</evidence>
<name>A0ABT1SUY3_9FIRM</name>
<dbReference type="InterPro" id="IPR027417">
    <property type="entry name" value="P-loop_NTPase"/>
</dbReference>
<dbReference type="SUPFAM" id="SSF52540">
    <property type="entry name" value="P-loop containing nucleoside triphosphate hydrolases"/>
    <property type="match status" value="1"/>
</dbReference>
<dbReference type="EMBL" id="JANGEW010000098">
    <property type="protein sequence ID" value="MCQ5343688.1"/>
    <property type="molecule type" value="Genomic_DNA"/>
</dbReference>
<keyword evidence="2" id="KW-0378">Hydrolase</keyword>
<keyword evidence="3" id="KW-1185">Reference proteome</keyword>
<gene>
    <name evidence="2" type="ORF">NE675_11760</name>
</gene>
<keyword evidence="2" id="KW-0347">Helicase</keyword>
<keyword evidence="2" id="KW-0547">Nucleotide-binding</keyword>
<dbReference type="Proteomes" id="UP001206692">
    <property type="component" value="Unassembled WGS sequence"/>
</dbReference>
<evidence type="ECO:0000259" key="1">
    <source>
        <dbReference type="Pfam" id="PF00270"/>
    </source>
</evidence>
<feature type="domain" description="DEAD/DEAH-box helicase" evidence="1">
    <location>
        <begin position="2"/>
        <end position="55"/>
    </location>
</feature>
<dbReference type="InterPro" id="IPR011545">
    <property type="entry name" value="DEAD/DEAH_box_helicase_dom"/>
</dbReference>
<dbReference type="RefSeq" id="WP_256186284.1">
    <property type="nucleotide sequence ID" value="NZ_JANGEW010000098.1"/>
</dbReference>
<reference evidence="2 3" key="1">
    <citation type="submission" date="2022-06" db="EMBL/GenBank/DDBJ databases">
        <title>Isolation of gut microbiota from human fecal samples.</title>
        <authorList>
            <person name="Pamer E.G."/>
            <person name="Barat B."/>
            <person name="Waligurski E."/>
            <person name="Medina S."/>
            <person name="Paddock L."/>
            <person name="Mostad J."/>
        </authorList>
    </citation>
    <scope>NUCLEOTIDE SEQUENCE [LARGE SCALE GENOMIC DNA]</scope>
    <source>
        <strain evidence="2 3">DFI.1.1</strain>
    </source>
</reference>
<dbReference type="Gene3D" id="3.40.50.300">
    <property type="entry name" value="P-loop containing nucleotide triphosphate hydrolases"/>
    <property type="match status" value="1"/>
</dbReference>
<dbReference type="GO" id="GO:0004386">
    <property type="term" value="F:helicase activity"/>
    <property type="evidence" value="ECO:0007669"/>
    <property type="project" value="UniProtKB-KW"/>
</dbReference>
<sequence length="63" mass="6362">MQIADVLSSLASSMGLSPILIAGGMSYGPQTKAFKRGVDLVVATPGRLVDLLETGDADLSGVA</sequence>
<protein>
    <submittedName>
        <fullName evidence="2">DEAD/DEAH box helicase</fullName>
    </submittedName>
</protein>
<organism evidence="2 3">
    <name type="scientific">Megasphaera massiliensis</name>
    <dbReference type="NCBI Taxonomy" id="1232428"/>
    <lineage>
        <taxon>Bacteria</taxon>
        <taxon>Bacillati</taxon>
        <taxon>Bacillota</taxon>
        <taxon>Negativicutes</taxon>
        <taxon>Veillonellales</taxon>
        <taxon>Veillonellaceae</taxon>
        <taxon>Megasphaera</taxon>
    </lineage>
</organism>
<proteinExistence type="predicted"/>
<accession>A0ABT1SUY3</accession>
<feature type="non-terminal residue" evidence="2">
    <location>
        <position position="63"/>
    </location>
</feature>
<comment type="caution">
    <text evidence="2">The sequence shown here is derived from an EMBL/GenBank/DDBJ whole genome shotgun (WGS) entry which is preliminary data.</text>
</comment>
<keyword evidence="2" id="KW-0067">ATP-binding</keyword>
<dbReference type="Pfam" id="PF00270">
    <property type="entry name" value="DEAD"/>
    <property type="match status" value="1"/>
</dbReference>
<evidence type="ECO:0000313" key="2">
    <source>
        <dbReference type="EMBL" id="MCQ5343688.1"/>
    </source>
</evidence>